<sequence length="82" mass="9302">MHENTHAGIRSFACKFCGQLFAKKYHVERHEKRHKNLNSPTKAQATGLDAAGDHLFSLLDAVTDVVDSVQSQIKKKHDRQME</sequence>
<keyword evidence="1" id="KW-0862">Zinc</keyword>
<evidence type="ECO:0000259" key="2">
    <source>
        <dbReference type="PROSITE" id="PS50157"/>
    </source>
</evidence>
<evidence type="ECO:0000313" key="4">
    <source>
        <dbReference type="WBParaSite" id="jg23679"/>
    </source>
</evidence>
<dbReference type="Gene3D" id="3.30.160.60">
    <property type="entry name" value="Classic Zinc Finger"/>
    <property type="match status" value="1"/>
</dbReference>
<dbReference type="Proteomes" id="UP000887574">
    <property type="component" value="Unplaced"/>
</dbReference>
<dbReference type="InterPro" id="IPR013087">
    <property type="entry name" value="Znf_C2H2_type"/>
</dbReference>
<dbReference type="SUPFAM" id="SSF57667">
    <property type="entry name" value="beta-beta-alpha zinc fingers"/>
    <property type="match status" value="1"/>
</dbReference>
<protein>
    <submittedName>
        <fullName evidence="4">C2H2-type domain-containing protein</fullName>
    </submittedName>
</protein>
<dbReference type="PROSITE" id="PS50157">
    <property type="entry name" value="ZINC_FINGER_C2H2_2"/>
    <property type="match status" value="1"/>
</dbReference>
<dbReference type="GO" id="GO:0008270">
    <property type="term" value="F:zinc ion binding"/>
    <property type="evidence" value="ECO:0007669"/>
    <property type="project" value="UniProtKB-KW"/>
</dbReference>
<organism evidence="3 4">
    <name type="scientific">Ditylenchus dipsaci</name>
    <dbReference type="NCBI Taxonomy" id="166011"/>
    <lineage>
        <taxon>Eukaryota</taxon>
        <taxon>Metazoa</taxon>
        <taxon>Ecdysozoa</taxon>
        <taxon>Nematoda</taxon>
        <taxon>Chromadorea</taxon>
        <taxon>Rhabditida</taxon>
        <taxon>Tylenchina</taxon>
        <taxon>Tylenchomorpha</taxon>
        <taxon>Sphaerularioidea</taxon>
        <taxon>Anguinidae</taxon>
        <taxon>Anguininae</taxon>
        <taxon>Ditylenchus</taxon>
    </lineage>
</organism>
<dbReference type="InterPro" id="IPR036236">
    <property type="entry name" value="Znf_C2H2_sf"/>
</dbReference>
<dbReference type="WBParaSite" id="jg23679">
    <property type="protein sequence ID" value="jg23679"/>
    <property type="gene ID" value="jg23679"/>
</dbReference>
<accession>A0A915DVP3</accession>
<name>A0A915DVP3_9BILA</name>
<proteinExistence type="predicted"/>
<evidence type="ECO:0000256" key="1">
    <source>
        <dbReference type="PROSITE-ProRule" id="PRU00042"/>
    </source>
</evidence>
<evidence type="ECO:0000313" key="3">
    <source>
        <dbReference type="Proteomes" id="UP000887574"/>
    </source>
</evidence>
<feature type="domain" description="C2H2-type" evidence="2">
    <location>
        <begin position="12"/>
        <end position="39"/>
    </location>
</feature>
<dbReference type="AlphaFoldDB" id="A0A915DVP3"/>
<reference evidence="4" key="1">
    <citation type="submission" date="2022-11" db="UniProtKB">
        <authorList>
            <consortium name="WormBaseParasite"/>
        </authorList>
    </citation>
    <scope>IDENTIFICATION</scope>
</reference>
<dbReference type="PROSITE" id="PS00028">
    <property type="entry name" value="ZINC_FINGER_C2H2_1"/>
    <property type="match status" value="1"/>
</dbReference>
<keyword evidence="1" id="KW-0863">Zinc-finger</keyword>
<keyword evidence="1" id="KW-0479">Metal-binding</keyword>
<keyword evidence="3" id="KW-1185">Reference proteome</keyword>